<organism evidence="3 4">
    <name type="scientific">Aliidiomarina soli</name>
    <dbReference type="NCBI Taxonomy" id="1928574"/>
    <lineage>
        <taxon>Bacteria</taxon>
        <taxon>Pseudomonadati</taxon>
        <taxon>Pseudomonadota</taxon>
        <taxon>Gammaproteobacteria</taxon>
        <taxon>Alteromonadales</taxon>
        <taxon>Idiomarinaceae</taxon>
        <taxon>Aliidiomarina</taxon>
    </lineage>
</organism>
<keyword evidence="4" id="KW-1185">Reference proteome</keyword>
<evidence type="ECO:0000256" key="2">
    <source>
        <dbReference type="SAM" id="Phobius"/>
    </source>
</evidence>
<evidence type="ECO:0000256" key="1">
    <source>
        <dbReference type="SAM" id="MobiDB-lite"/>
    </source>
</evidence>
<gene>
    <name evidence="3" type="ORF">CWE14_06690</name>
</gene>
<comment type="caution">
    <text evidence="3">The sequence shown here is derived from an EMBL/GenBank/DDBJ whole genome shotgun (WGS) entry which is preliminary data.</text>
</comment>
<feature type="transmembrane region" description="Helical" evidence="2">
    <location>
        <begin position="52"/>
        <end position="72"/>
    </location>
</feature>
<proteinExistence type="predicted"/>
<feature type="compositionally biased region" description="Basic and acidic residues" evidence="1">
    <location>
        <begin position="152"/>
        <end position="167"/>
    </location>
</feature>
<dbReference type="EMBL" id="PIPO01000003">
    <property type="protein sequence ID" value="RUO32929.1"/>
    <property type="molecule type" value="Genomic_DNA"/>
</dbReference>
<keyword evidence="2" id="KW-1133">Transmembrane helix</keyword>
<protein>
    <submittedName>
        <fullName evidence="3">Uncharacterized protein</fullName>
    </submittedName>
</protein>
<feature type="transmembrane region" description="Helical" evidence="2">
    <location>
        <begin position="118"/>
        <end position="138"/>
    </location>
</feature>
<name>A0A432WGW4_9GAMM</name>
<dbReference type="AlphaFoldDB" id="A0A432WGW4"/>
<evidence type="ECO:0000313" key="4">
    <source>
        <dbReference type="Proteomes" id="UP000287823"/>
    </source>
</evidence>
<dbReference type="Proteomes" id="UP000287823">
    <property type="component" value="Unassembled WGS sequence"/>
</dbReference>
<keyword evidence="2" id="KW-0472">Membrane</keyword>
<feature type="region of interest" description="Disordered" evidence="1">
    <location>
        <begin position="144"/>
        <end position="167"/>
    </location>
</feature>
<keyword evidence="2" id="KW-0812">Transmembrane</keyword>
<feature type="transmembrane region" description="Helical" evidence="2">
    <location>
        <begin position="84"/>
        <end position="106"/>
    </location>
</feature>
<reference evidence="3 4" key="1">
    <citation type="journal article" date="2011" name="Front. Microbiol.">
        <title>Genomic signatures of strain selection and enhancement in Bacillus atrophaeus var. globigii, a historical biowarfare simulant.</title>
        <authorList>
            <person name="Gibbons H.S."/>
            <person name="Broomall S.M."/>
            <person name="McNew L.A."/>
            <person name="Daligault H."/>
            <person name="Chapman C."/>
            <person name="Bruce D."/>
            <person name="Karavis M."/>
            <person name="Krepps M."/>
            <person name="McGregor P.A."/>
            <person name="Hong C."/>
            <person name="Park K.H."/>
            <person name="Akmal A."/>
            <person name="Feldman A."/>
            <person name="Lin J.S."/>
            <person name="Chang W.E."/>
            <person name="Higgs B.W."/>
            <person name="Demirev P."/>
            <person name="Lindquist J."/>
            <person name="Liem A."/>
            <person name="Fochler E."/>
            <person name="Read T.D."/>
            <person name="Tapia R."/>
            <person name="Johnson S."/>
            <person name="Bishop-Lilly K.A."/>
            <person name="Detter C."/>
            <person name="Han C."/>
            <person name="Sozhamannan S."/>
            <person name="Rosenzweig C.N."/>
            <person name="Skowronski E.W."/>
        </authorList>
    </citation>
    <scope>NUCLEOTIDE SEQUENCE [LARGE SCALE GENOMIC DNA]</scope>
    <source>
        <strain evidence="3 4">Y4G10-17</strain>
    </source>
</reference>
<accession>A0A432WGW4</accession>
<evidence type="ECO:0000313" key="3">
    <source>
        <dbReference type="EMBL" id="RUO32929.1"/>
    </source>
</evidence>
<sequence length="167" mass="17925">MSILLAFVIAVLVAAVLGTIFQTQLNLAAMGNFGPPISFSMRLSNTWHDLRYFGPLYLAIIACTFLVSFSIAELVARLFPGQRIVWLTLAAVVGLWLCFQVIDALAPMPTFIAATRGIGGTLIMLLAAAIGAVTYTLLSSPLNAPEDQPGDAENKDTENNHTEDNKA</sequence>